<keyword evidence="4" id="KW-0472">Membrane</keyword>
<dbReference type="PANTHER" id="PTHR24322:SF747">
    <property type="entry name" value="EPIDERMAL RETINAL DEHYDROGENASE 2-RELATED"/>
    <property type="match status" value="1"/>
</dbReference>
<feature type="transmembrane region" description="Helical" evidence="4">
    <location>
        <begin position="338"/>
        <end position="360"/>
    </location>
</feature>
<evidence type="ECO:0000256" key="3">
    <source>
        <dbReference type="ARBA" id="ARBA00023027"/>
    </source>
</evidence>
<comment type="similarity">
    <text evidence="1">Belongs to the short-chain dehydrogenases/reductases (SDR) family.</text>
</comment>
<dbReference type="STRING" id="56723.ENSLBEP00000018485"/>
<keyword evidence="3" id="KW-0520">NAD</keyword>
<organism evidence="5 6">
    <name type="scientific">Labrus bergylta</name>
    <name type="common">ballan wrasse</name>
    <dbReference type="NCBI Taxonomy" id="56723"/>
    <lineage>
        <taxon>Eukaryota</taxon>
        <taxon>Metazoa</taxon>
        <taxon>Chordata</taxon>
        <taxon>Craniata</taxon>
        <taxon>Vertebrata</taxon>
        <taxon>Euteleostomi</taxon>
        <taxon>Actinopterygii</taxon>
        <taxon>Neopterygii</taxon>
        <taxon>Teleostei</taxon>
        <taxon>Neoteleostei</taxon>
        <taxon>Acanthomorphata</taxon>
        <taxon>Eupercaria</taxon>
        <taxon>Labriformes</taxon>
        <taxon>Labridae</taxon>
        <taxon>Labrus</taxon>
    </lineage>
</organism>
<dbReference type="PRINTS" id="PR00081">
    <property type="entry name" value="GDHRDH"/>
</dbReference>
<protein>
    <submittedName>
        <fullName evidence="5">Short chain dehydrogenase/reductase family 16C, member 5a</fullName>
    </submittedName>
</protein>
<dbReference type="Proteomes" id="UP000261660">
    <property type="component" value="Unplaced"/>
</dbReference>
<reference evidence="5" key="2">
    <citation type="submission" date="2025-09" db="UniProtKB">
        <authorList>
            <consortium name="Ensembl"/>
        </authorList>
    </citation>
    <scope>IDENTIFICATION</scope>
</reference>
<dbReference type="GO" id="GO:0016616">
    <property type="term" value="F:oxidoreductase activity, acting on the CH-OH group of donors, NAD or NADP as acceptor"/>
    <property type="evidence" value="ECO:0007669"/>
    <property type="project" value="TreeGrafter"/>
</dbReference>
<keyword evidence="6" id="KW-1185">Reference proteome</keyword>
<reference evidence="5" key="1">
    <citation type="submission" date="2025-08" db="UniProtKB">
        <authorList>
            <consortium name="Ensembl"/>
        </authorList>
    </citation>
    <scope>IDENTIFICATION</scope>
</reference>
<dbReference type="InterPro" id="IPR002347">
    <property type="entry name" value="SDR_fam"/>
</dbReference>
<dbReference type="PRINTS" id="PR00080">
    <property type="entry name" value="SDRFAMILY"/>
</dbReference>
<dbReference type="FunFam" id="3.40.50.720:FF:000202">
    <property type="entry name" value="Short-chain dehydrogenase/reductase family 16C member 6"/>
    <property type="match status" value="1"/>
</dbReference>
<keyword evidence="4" id="KW-1133">Transmembrane helix</keyword>
<dbReference type="PANTHER" id="PTHR24322">
    <property type="entry name" value="PKSB"/>
    <property type="match status" value="1"/>
</dbReference>
<dbReference type="Gene3D" id="3.40.50.720">
    <property type="entry name" value="NAD(P)-binding Rossmann-like Domain"/>
    <property type="match status" value="1"/>
</dbReference>
<dbReference type="Pfam" id="PF00106">
    <property type="entry name" value="adh_short"/>
    <property type="match status" value="1"/>
</dbReference>
<evidence type="ECO:0000313" key="5">
    <source>
        <dbReference type="Ensembl" id="ENSLBEP00000018485.1"/>
    </source>
</evidence>
<feature type="transmembrane region" description="Helical" evidence="4">
    <location>
        <begin position="7"/>
        <end position="27"/>
    </location>
</feature>
<dbReference type="AlphaFoldDB" id="A0A3Q3MDS9"/>
<dbReference type="SUPFAM" id="SSF51735">
    <property type="entry name" value="NAD(P)-binding Rossmann-fold domains"/>
    <property type="match status" value="1"/>
</dbReference>
<dbReference type="InParanoid" id="A0A3Q3MDS9"/>
<dbReference type="Ensembl" id="ENSLBET00000019510.1">
    <property type="protein sequence ID" value="ENSLBEP00000018485.1"/>
    <property type="gene ID" value="ENSLBEG00000014251.1"/>
</dbReference>
<evidence type="ECO:0000256" key="4">
    <source>
        <dbReference type="SAM" id="Phobius"/>
    </source>
</evidence>
<dbReference type="InterPro" id="IPR036291">
    <property type="entry name" value="NAD(P)-bd_dom_sf"/>
</dbReference>
<evidence type="ECO:0000256" key="1">
    <source>
        <dbReference type="ARBA" id="ARBA00006484"/>
    </source>
</evidence>
<evidence type="ECO:0000313" key="6">
    <source>
        <dbReference type="Proteomes" id="UP000261660"/>
    </source>
</evidence>
<dbReference type="PROSITE" id="PS00061">
    <property type="entry name" value="ADH_SHORT"/>
    <property type="match status" value="1"/>
</dbReference>
<dbReference type="InterPro" id="IPR020904">
    <property type="entry name" value="Sc_DH/Rdtase_CS"/>
</dbReference>
<sequence>MNFILETLQVLLLSLWYNIESFIYFFLPMKKKNVTGEVVLITGSGSGIGRLMAQEFAALGTVLVLWDINQDGMKETARLAKESGASRVHYYVCDCSDKTEVYRVADQVKREVGDVGILVNNAGIVTGKKFMDAPDSLIEKTVEVNTMAHFWMYKAFLPAMIANNHGHLVSIASSAGLIGVNGLADYCASKFAAVGFAESVGLEMLALGKDGVKTTIVCPYFINTGMFDGCQTKWPTLLPILDPKYVAKKIIHAVLTDQVFLLMPRSMYLITALKNSSSPSSSLSSSAMLSHRYSPSSSAAVQSETSGSSVPPAAVYGVPHKFDPSFRGPVRRRSCTDVLCCLIFIIVILAYVALGIVAWLHGDPKKVLYPTDSYGQFCGQRGTINENKPILFYSNILKCTNPAILINLQCPTTQMCVSRCPDRFATYTEMQLQHKLSRSYWDYYRQFCKPGFNNPDKPLSQVLRDEDCPSMIVPSRPFLQRCLPEFITLNGSVTVANRTRFKDALEMPRSVTELQHAAKGITGLLTQRNSV</sequence>
<accession>A0A3Q3MDS9</accession>
<dbReference type="GeneTree" id="ENSGT00940000156731"/>
<name>A0A3Q3MDS9_9LABR</name>
<dbReference type="GO" id="GO:0005811">
    <property type="term" value="C:lipid droplet"/>
    <property type="evidence" value="ECO:0007669"/>
    <property type="project" value="TreeGrafter"/>
</dbReference>
<keyword evidence="4" id="KW-0812">Transmembrane</keyword>
<keyword evidence="2" id="KW-0560">Oxidoreductase</keyword>
<proteinExistence type="inferred from homology"/>
<dbReference type="CDD" id="cd05339">
    <property type="entry name" value="17beta-HSDXI-like_SDR_c"/>
    <property type="match status" value="1"/>
</dbReference>
<evidence type="ECO:0000256" key="2">
    <source>
        <dbReference type="ARBA" id="ARBA00023002"/>
    </source>
</evidence>